<proteinExistence type="predicted"/>
<gene>
    <name evidence="2" type="ORF">VNO77_19081</name>
</gene>
<reference evidence="2 3" key="1">
    <citation type="submission" date="2024-01" db="EMBL/GenBank/DDBJ databases">
        <title>The genomes of 5 underutilized Papilionoideae crops provide insights into root nodulation and disease resistanc.</title>
        <authorList>
            <person name="Jiang F."/>
        </authorList>
    </citation>
    <scope>NUCLEOTIDE SEQUENCE [LARGE SCALE GENOMIC DNA]</scope>
    <source>
        <strain evidence="2">LVBAO_FW01</strain>
        <tissue evidence="2">Leaves</tissue>
    </source>
</reference>
<dbReference type="EMBL" id="JAYMYQ010000004">
    <property type="protein sequence ID" value="KAK7338470.1"/>
    <property type="molecule type" value="Genomic_DNA"/>
</dbReference>
<accession>A0AAN9LLS9</accession>
<comment type="caution">
    <text evidence="2">The sequence shown here is derived from an EMBL/GenBank/DDBJ whole genome shotgun (WGS) entry which is preliminary data.</text>
</comment>
<sequence>MDAGGEKRGSQKKGRGPDFVFFPSVRILLEEEGDQKRAEGTKGGEILQSCLLRFIFGKDKTRLKLLPLGYNPCEGFHGKLDEGKEASLASRLSVSPFKVSHLSSQSMNQENVGPRLVDIYRACPDSMQRFSRYWPLLAARVPGPISGFWATWARGKGWARPICASLQVQAYLGLITKSVSQHSTMQGVSTWEDPLQKERQNQAITGPTSEHV</sequence>
<evidence type="ECO:0000256" key="1">
    <source>
        <dbReference type="SAM" id="MobiDB-lite"/>
    </source>
</evidence>
<evidence type="ECO:0000313" key="3">
    <source>
        <dbReference type="Proteomes" id="UP001367508"/>
    </source>
</evidence>
<dbReference type="AlphaFoldDB" id="A0AAN9LLS9"/>
<feature type="compositionally biased region" description="Polar residues" evidence="1">
    <location>
        <begin position="201"/>
        <end position="212"/>
    </location>
</feature>
<name>A0AAN9LLS9_CANGL</name>
<feature type="region of interest" description="Disordered" evidence="1">
    <location>
        <begin position="189"/>
        <end position="212"/>
    </location>
</feature>
<keyword evidence="3" id="KW-1185">Reference proteome</keyword>
<organism evidence="2 3">
    <name type="scientific">Canavalia gladiata</name>
    <name type="common">Sword bean</name>
    <name type="synonym">Dolichos gladiatus</name>
    <dbReference type="NCBI Taxonomy" id="3824"/>
    <lineage>
        <taxon>Eukaryota</taxon>
        <taxon>Viridiplantae</taxon>
        <taxon>Streptophyta</taxon>
        <taxon>Embryophyta</taxon>
        <taxon>Tracheophyta</taxon>
        <taxon>Spermatophyta</taxon>
        <taxon>Magnoliopsida</taxon>
        <taxon>eudicotyledons</taxon>
        <taxon>Gunneridae</taxon>
        <taxon>Pentapetalae</taxon>
        <taxon>rosids</taxon>
        <taxon>fabids</taxon>
        <taxon>Fabales</taxon>
        <taxon>Fabaceae</taxon>
        <taxon>Papilionoideae</taxon>
        <taxon>50 kb inversion clade</taxon>
        <taxon>NPAAA clade</taxon>
        <taxon>indigoferoid/millettioid clade</taxon>
        <taxon>Phaseoleae</taxon>
        <taxon>Canavalia</taxon>
    </lineage>
</organism>
<evidence type="ECO:0000313" key="2">
    <source>
        <dbReference type="EMBL" id="KAK7338470.1"/>
    </source>
</evidence>
<protein>
    <submittedName>
        <fullName evidence="2">Uncharacterized protein</fullName>
    </submittedName>
</protein>
<dbReference type="Proteomes" id="UP001367508">
    <property type="component" value="Unassembled WGS sequence"/>
</dbReference>